<dbReference type="SMART" id="SM00088">
    <property type="entry name" value="PINT"/>
    <property type="match status" value="1"/>
</dbReference>
<dbReference type="InterPro" id="IPR000717">
    <property type="entry name" value="PCI_dom"/>
</dbReference>
<dbReference type="STRING" id="69771.A0A1V6PGT9"/>
<dbReference type="Pfam" id="PF09440">
    <property type="entry name" value="eIF3_N"/>
    <property type="match status" value="1"/>
</dbReference>
<dbReference type="Pfam" id="PF01399">
    <property type="entry name" value="PCI"/>
    <property type="match status" value="1"/>
</dbReference>
<dbReference type="SUPFAM" id="SSF46785">
    <property type="entry name" value="Winged helix' DNA-binding domain"/>
    <property type="match status" value="1"/>
</dbReference>
<keyword evidence="9" id="KW-1185">Reference proteome</keyword>
<evidence type="ECO:0000256" key="5">
    <source>
        <dbReference type="PIRNR" id="PIRNR016255"/>
    </source>
</evidence>
<dbReference type="HAMAP" id="MF_03004">
    <property type="entry name" value="eIF3e"/>
    <property type="match status" value="1"/>
</dbReference>
<evidence type="ECO:0000256" key="6">
    <source>
        <dbReference type="SAM" id="MobiDB-lite"/>
    </source>
</evidence>
<dbReference type="InterPro" id="IPR019010">
    <property type="entry name" value="eIF3e_N"/>
</dbReference>
<dbReference type="AlphaFoldDB" id="A0A1V6PGT9"/>
<accession>A0A1V6PGT9</accession>
<name>A0A1V6PGT9_PENDC</name>
<comment type="subunit">
    <text evidence="4 5">Component of the eukaryotic translation initiation factor 3 (eIF-3) complex.</text>
</comment>
<dbReference type="InterPro" id="IPR016650">
    <property type="entry name" value="eIF3e"/>
</dbReference>
<dbReference type="GO" id="GO:0033290">
    <property type="term" value="C:eukaryotic 48S preinitiation complex"/>
    <property type="evidence" value="ECO:0007669"/>
    <property type="project" value="UniProtKB-UniRule"/>
</dbReference>
<evidence type="ECO:0000256" key="1">
    <source>
        <dbReference type="ARBA" id="ARBA00022490"/>
    </source>
</evidence>
<dbReference type="PANTHER" id="PTHR10317">
    <property type="entry name" value="EUKARYOTIC TRANSLATION INITIATION FACTOR 3 SUBUNIT E"/>
    <property type="match status" value="1"/>
</dbReference>
<gene>
    <name evidence="4" type="primary">INT6</name>
    <name evidence="8" type="ORF">PENDEC_c005G02293</name>
</gene>
<evidence type="ECO:0000313" key="8">
    <source>
        <dbReference type="EMBL" id="OQD76043.1"/>
    </source>
</evidence>
<comment type="subcellular location">
    <subcellularLocation>
        <location evidence="4 5">Cytoplasm</location>
    </subcellularLocation>
</comment>
<dbReference type="PIRSF" id="PIRSF016255">
    <property type="entry name" value="eIF3e_su6"/>
    <property type="match status" value="1"/>
</dbReference>
<dbReference type="GO" id="GO:0071540">
    <property type="term" value="C:eukaryotic translation initiation factor 3 complex, eIF3e"/>
    <property type="evidence" value="ECO:0007669"/>
    <property type="project" value="UniProtKB-UniRule"/>
</dbReference>
<keyword evidence="1 4" id="KW-0963">Cytoplasm</keyword>
<comment type="function">
    <text evidence="4">Component of the eukaryotic translation initiation factor 3 (eIF-3) complex, which is involved in protein synthesis of a specialized repertoire of mRNAs and, together with other initiation factors, stimulates binding of mRNA and methionyl-tRNAi to the 40S ribosome. The eIF-3 complex specifically targets and initiates translation of a subset of mRNAs involved in cell proliferation.</text>
</comment>
<dbReference type="OrthoDB" id="417252at2759"/>
<evidence type="ECO:0000256" key="3">
    <source>
        <dbReference type="ARBA" id="ARBA00022917"/>
    </source>
</evidence>
<dbReference type="InterPro" id="IPR036390">
    <property type="entry name" value="WH_DNA-bd_sf"/>
</dbReference>
<evidence type="ECO:0000313" key="9">
    <source>
        <dbReference type="Proteomes" id="UP000191522"/>
    </source>
</evidence>
<organism evidence="8 9">
    <name type="scientific">Penicillium decumbens</name>
    <dbReference type="NCBI Taxonomy" id="69771"/>
    <lineage>
        <taxon>Eukaryota</taxon>
        <taxon>Fungi</taxon>
        <taxon>Dikarya</taxon>
        <taxon>Ascomycota</taxon>
        <taxon>Pezizomycotina</taxon>
        <taxon>Eurotiomycetes</taxon>
        <taxon>Eurotiomycetidae</taxon>
        <taxon>Eurotiales</taxon>
        <taxon>Aspergillaceae</taxon>
        <taxon>Penicillium</taxon>
    </lineage>
</organism>
<proteinExistence type="inferred from homology"/>
<dbReference type="GO" id="GO:0016282">
    <property type="term" value="C:eukaryotic 43S preinitiation complex"/>
    <property type="evidence" value="ECO:0007669"/>
    <property type="project" value="UniProtKB-UniRule"/>
</dbReference>
<evidence type="ECO:0000256" key="4">
    <source>
        <dbReference type="HAMAP-Rule" id="MF_03004"/>
    </source>
</evidence>
<dbReference type="EMBL" id="MDYL01000005">
    <property type="protein sequence ID" value="OQD76043.1"/>
    <property type="molecule type" value="Genomic_DNA"/>
</dbReference>
<dbReference type="GO" id="GO:0001732">
    <property type="term" value="P:formation of cytoplasmic translation initiation complex"/>
    <property type="evidence" value="ECO:0007669"/>
    <property type="project" value="UniProtKB-UniRule"/>
</dbReference>
<feature type="domain" description="PCI" evidence="7">
    <location>
        <begin position="295"/>
        <end position="464"/>
    </location>
</feature>
<comment type="similarity">
    <text evidence="4 5">Belongs to the eIF-3 subunit E family.</text>
</comment>
<dbReference type="OMA" id="NCPWILR"/>
<keyword evidence="2 4" id="KW-0396">Initiation factor</keyword>
<reference evidence="9" key="1">
    <citation type="journal article" date="2017" name="Nat. Microbiol.">
        <title>Global analysis of biosynthetic gene clusters reveals vast potential of secondary metabolite production in Penicillium species.</title>
        <authorList>
            <person name="Nielsen J.C."/>
            <person name="Grijseels S."/>
            <person name="Prigent S."/>
            <person name="Ji B."/>
            <person name="Dainat J."/>
            <person name="Nielsen K.F."/>
            <person name="Frisvad J.C."/>
            <person name="Workman M."/>
            <person name="Nielsen J."/>
        </authorList>
    </citation>
    <scope>NUCLEOTIDE SEQUENCE [LARGE SCALE GENOMIC DNA]</scope>
    <source>
        <strain evidence="9">IBT 11843</strain>
    </source>
</reference>
<keyword evidence="3 4" id="KW-0648">Protein biosynthesis</keyword>
<protein>
    <recommendedName>
        <fullName evidence="4 5">Eukaryotic translation initiation factor 3 subunit E</fullName>
        <shortName evidence="4">eIF3e</shortName>
    </recommendedName>
</protein>
<comment type="caution">
    <text evidence="8">The sequence shown here is derived from an EMBL/GenBank/DDBJ whole genome shotgun (WGS) entry which is preliminary data.</text>
</comment>
<dbReference type="Pfam" id="PF21357">
    <property type="entry name" value="EIF3E_C"/>
    <property type="match status" value="1"/>
</dbReference>
<dbReference type="CDD" id="cd21378">
    <property type="entry name" value="eIF3E"/>
    <property type="match status" value="1"/>
</dbReference>
<evidence type="ECO:0000256" key="2">
    <source>
        <dbReference type="ARBA" id="ARBA00022540"/>
    </source>
</evidence>
<evidence type="ECO:0000259" key="7">
    <source>
        <dbReference type="PROSITE" id="PS50250"/>
    </source>
</evidence>
<feature type="region of interest" description="Disordered" evidence="6">
    <location>
        <begin position="1"/>
        <end position="23"/>
    </location>
</feature>
<dbReference type="SMART" id="SM01186">
    <property type="entry name" value="eIF3_N"/>
    <property type="match status" value="1"/>
</dbReference>
<dbReference type="PROSITE" id="PS50250">
    <property type="entry name" value="PCI"/>
    <property type="match status" value="1"/>
</dbReference>
<sequence>MVNAKPSEAGFSTADSATAPNPNGLARLTAHKFEVDRIVSLKHIPTSTMATTAPAEGTRPTDYDLMPRIIPYLDRHLVFPLLMFRSEEDNEYIRLAYELLKPTNIVGFSEQLWGMFNDTEPPADLKKKEADIAAEKERLEAKTEKMNAVFADEEVLNSMRSDKAANFRFLEENYGVTNEMVNDLYDYGRFLYSTGDYGNAAITLFQFRFLSTDNEKLASATWGHLACEILNGRNRENPAWEQSLEAALAEVPKVKDSIETRLFSNPLGQLHSRTWLIHWCLFLLFDHDSARDTITDLFFSPAFINTIQTNCPWVLRYLAAAVVTNRNRPHKHSGVYPKQLKDLVRVVRQEDYEYSDPITDFVKALHIDFDFEEAQKKLGEAEAVLRDDFFLHGQADAFIEAARHLISESYCKIHQRIDIKDLSTRLGLSEDEGEKWIVNLIRNTRVDAKIDYKAGTVIMNHPPQSVYQQVIEKTKGAFFRTQVLSSAVAK</sequence>
<dbReference type="GO" id="GO:0003743">
    <property type="term" value="F:translation initiation factor activity"/>
    <property type="evidence" value="ECO:0007669"/>
    <property type="project" value="UniProtKB-UniRule"/>
</dbReference>
<dbReference type="Proteomes" id="UP000191522">
    <property type="component" value="Unassembled WGS sequence"/>
</dbReference>